<protein>
    <submittedName>
        <fullName evidence="1">Uncharacterized protein</fullName>
    </submittedName>
</protein>
<gene>
    <name evidence="1" type="ORF">MJO28_009764</name>
</gene>
<keyword evidence="2" id="KW-1185">Reference proteome</keyword>
<evidence type="ECO:0000313" key="1">
    <source>
        <dbReference type="EMBL" id="KAI7947856.1"/>
    </source>
</evidence>
<reference evidence="1 2" key="3">
    <citation type="journal article" date="2022" name="Microbiol. Spectr.">
        <title>Folding features and dynamics of 3D genome architecture in plant fungal pathogens.</title>
        <authorList>
            <person name="Xia C."/>
        </authorList>
    </citation>
    <scope>NUCLEOTIDE SEQUENCE [LARGE SCALE GENOMIC DNA]</scope>
    <source>
        <strain evidence="1 2">93-210</strain>
    </source>
</reference>
<reference evidence="2" key="2">
    <citation type="journal article" date="2018" name="Mol. Plant Microbe Interact.">
        <title>Genome sequence resources for the wheat stripe rust pathogen (Puccinia striiformis f. sp. tritici) and the barley stripe rust pathogen (Puccinia striiformis f. sp. hordei).</title>
        <authorList>
            <person name="Xia C."/>
            <person name="Wang M."/>
            <person name="Yin C."/>
            <person name="Cornejo O.E."/>
            <person name="Hulbert S.H."/>
            <person name="Chen X."/>
        </authorList>
    </citation>
    <scope>NUCLEOTIDE SEQUENCE [LARGE SCALE GENOMIC DNA]</scope>
    <source>
        <strain evidence="2">93-210</strain>
    </source>
</reference>
<organism evidence="1 2">
    <name type="scientific">Puccinia striiformis f. sp. tritici</name>
    <dbReference type="NCBI Taxonomy" id="168172"/>
    <lineage>
        <taxon>Eukaryota</taxon>
        <taxon>Fungi</taxon>
        <taxon>Dikarya</taxon>
        <taxon>Basidiomycota</taxon>
        <taxon>Pucciniomycotina</taxon>
        <taxon>Pucciniomycetes</taxon>
        <taxon>Pucciniales</taxon>
        <taxon>Pucciniaceae</taxon>
        <taxon>Puccinia</taxon>
    </lineage>
</organism>
<name>A0ACC0E8J5_9BASI</name>
<evidence type="ECO:0000313" key="2">
    <source>
        <dbReference type="Proteomes" id="UP001060170"/>
    </source>
</evidence>
<accession>A0ACC0E8J5</accession>
<sequence>MYERCSFEWNPVKRQKQHRFPMSFVADEIKELILAYYPSPAPSPAEDPSPTMTALKTSSVETKLNGPSLLT</sequence>
<proteinExistence type="predicted"/>
<comment type="caution">
    <text evidence="1">The sequence shown here is derived from an EMBL/GenBank/DDBJ whole genome shotgun (WGS) entry which is preliminary data.</text>
</comment>
<dbReference type="Proteomes" id="UP001060170">
    <property type="component" value="Chromosome 9"/>
</dbReference>
<reference evidence="2" key="1">
    <citation type="journal article" date="2018" name="BMC Genomics">
        <title>Genomic insights into host adaptation between the wheat stripe rust pathogen (Puccinia striiformis f. sp. tritici) and the barley stripe rust pathogen (Puccinia striiformis f. sp. hordei).</title>
        <authorList>
            <person name="Xia C."/>
            <person name="Wang M."/>
            <person name="Yin C."/>
            <person name="Cornejo O.E."/>
            <person name="Hulbert S.H."/>
            <person name="Chen X."/>
        </authorList>
    </citation>
    <scope>NUCLEOTIDE SEQUENCE [LARGE SCALE GENOMIC DNA]</scope>
    <source>
        <strain evidence="2">93-210</strain>
    </source>
</reference>
<dbReference type="EMBL" id="CM045873">
    <property type="protein sequence ID" value="KAI7947856.1"/>
    <property type="molecule type" value="Genomic_DNA"/>
</dbReference>